<dbReference type="Proteomes" id="UP000182944">
    <property type="component" value="Unassembled WGS sequence"/>
</dbReference>
<reference evidence="2" key="1">
    <citation type="submission" date="2016-10" db="EMBL/GenBank/DDBJ databases">
        <authorList>
            <person name="Varghese N."/>
            <person name="Submissions S."/>
        </authorList>
    </citation>
    <scope>NUCLEOTIDE SEQUENCE [LARGE SCALE GENOMIC DNA]</scope>
    <source>
        <strain evidence="2">DSM 29303</strain>
    </source>
</reference>
<organism evidence="1 2">
    <name type="scientific">Paracoccus sanguinis</name>
    <dbReference type="NCBI Taxonomy" id="1545044"/>
    <lineage>
        <taxon>Bacteria</taxon>
        <taxon>Pseudomonadati</taxon>
        <taxon>Pseudomonadota</taxon>
        <taxon>Alphaproteobacteria</taxon>
        <taxon>Rhodobacterales</taxon>
        <taxon>Paracoccaceae</taxon>
        <taxon>Paracoccus</taxon>
    </lineage>
</organism>
<dbReference type="STRING" id="1545044.SAMN05444276_104120"/>
<accession>A0A1H3ALS7</accession>
<dbReference type="EMBL" id="FNNA01000004">
    <property type="protein sequence ID" value="SDX30328.1"/>
    <property type="molecule type" value="Genomic_DNA"/>
</dbReference>
<gene>
    <name evidence="1" type="ORF">SAMN05444276_104120</name>
</gene>
<sequence length="73" mass="7043">MGLLSGIGKALGGVGKIFSGLGNIAKAFSGILNSPLGALLKMAFPPLAVASGVMNFVGMMGDLSGSIGGGANY</sequence>
<dbReference type="AlphaFoldDB" id="A0A1H3ALS7"/>
<proteinExistence type="predicted"/>
<evidence type="ECO:0000313" key="2">
    <source>
        <dbReference type="Proteomes" id="UP000182944"/>
    </source>
</evidence>
<evidence type="ECO:0000313" key="1">
    <source>
        <dbReference type="EMBL" id="SDX30328.1"/>
    </source>
</evidence>
<name>A0A1H3ALS7_9RHOB</name>
<protein>
    <submittedName>
        <fullName evidence="1">Uncharacterized protein</fullName>
    </submittedName>
</protein>
<dbReference type="RefSeq" id="WP_074826854.1">
    <property type="nucleotide sequence ID" value="NZ_FNNA01000004.1"/>
</dbReference>
<dbReference type="OrthoDB" id="9937227at2"/>
<keyword evidence="2" id="KW-1185">Reference proteome</keyword>